<proteinExistence type="inferred from homology"/>
<accession>A0A9P4LW86</accession>
<dbReference type="PANTHER" id="PTHR11360">
    <property type="entry name" value="MONOCARBOXYLATE TRANSPORTER"/>
    <property type="match status" value="1"/>
</dbReference>
<keyword evidence="6" id="KW-1185">Reference proteome</keyword>
<gene>
    <name evidence="5" type="ORF">K490DRAFT_76302</name>
</gene>
<evidence type="ECO:0000313" key="5">
    <source>
        <dbReference type="EMBL" id="KAF2083773.1"/>
    </source>
</evidence>
<dbReference type="InterPro" id="IPR050327">
    <property type="entry name" value="Proton-linked_MCT"/>
</dbReference>
<feature type="transmembrane region" description="Helical" evidence="3">
    <location>
        <begin position="114"/>
        <end position="133"/>
    </location>
</feature>
<dbReference type="OrthoDB" id="6499973at2759"/>
<dbReference type="InterPro" id="IPR020846">
    <property type="entry name" value="MFS_dom"/>
</dbReference>
<dbReference type="AlphaFoldDB" id="A0A9P4LW86"/>
<dbReference type="GO" id="GO:0022857">
    <property type="term" value="F:transmembrane transporter activity"/>
    <property type="evidence" value="ECO:0007669"/>
    <property type="project" value="InterPro"/>
</dbReference>
<organism evidence="5 6">
    <name type="scientific">Saccharata proteae CBS 121410</name>
    <dbReference type="NCBI Taxonomy" id="1314787"/>
    <lineage>
        <taxon>Eukaryota</taxon>
        <taxon>Fungi</taxon>
        <taxon>Dikarya</taxon>
        <taxon>Ascomycota</taxon>
        <taxon>Pezizomycotina</taxon>
        <taxon>Dothideomycetes</taxon>
        <taxon>Dothideomycetes incertae sedis</taxon>
        <taxon>Botryosphaeriales</taxon>
        <taxon>Saccharataceae</taxon>
        <taxon>Saccharata</taxon>
    </lineage>
</organism>
<feature type="transmembrane region" description="Helical" evidence="3">
    <location>
        <begin position="336"/>
        <end position="361"/>
    </location>
</feature>
<evidence type="ECO:0000259" key="4">
    <source>
        <dbReference type="PROSITE" id="PS50850"/>
    </source>
</evidence>
<feature type="transmembrane region" description="Helical" evidence="3">
    <location>
        <begin position="202"/>
        <end position="224"/>
    </location>
</feature>
<feature type="transmembrane region" description="Helical" evidence="3">
    <location>
        <begin position="139"/>
        <end position="163"/>
    </location>
</feature>
<dbReference type="SUPFAM" id="SSF103473">
    <property type="entry name" value="MFS general substrate transporter"/>
    <property type="match status" value="1"/>
</dbReference>
<sequence>MPNLIRVILSKALTWTGSPRSMRNREALRRLEADPGPPPDGGLVAWTQALMGHLCIMNTWGYINSFGVFQTYYTSTLGVAQSDISWIGTSSVFLLFFIGTVSGRATDAGLFRPVYCTGVVITLIGIFMTSLSTKYWQLFLAQGVCTGIGNGLMFCPTMSLVATYFSKRRAFAIGITAAGSATGGLIYPTMVRQLLPRLGFGWTVRVLGFVTLGTSLITIAFLRVRLPPRRSGPLVELSAFKEATYALFCVGMFLNFWGLYFAFFYISAFARDRIGMPYQDSLNLLLILNGVGYITRMLPPYLSDRFTGPLNMAIPFAFMTGVMIFAWSGVKTEAGLYPFAVIIGLTSAGVQGLFPAVLTSLTPDLKKTGVRMGMAFSIVSFACLTGPPLAGALIEEDGGSYLRAQMWGGTVLICGSLTLVAARIARTGWKLKVKI</sequence>
<keyword evidence="3" id="KW-0472">Membrane</keyword>
<dbReference type="PROSITE" id="PS50850">
    <property type="entry name" value="MFS"/>
    <property type="match status" value="1"/>
</dbReference>
<dbReference type="InterPro" id="IPR036259">
    <property type="entry name" value="MFS_trans_sf"/>
</dbReference>
<dbReference type="PANTHER" id="PTHR11360:SF130">
    <property type="entry name" value="MAJOR FACILITATOR SUPERFAMILY (MFS) PROFILE DOMAIN-CONTAINING PROTEIN-RELATED"/>
    <property type="match status" value="1"/>
</dbReference>
<comment type="similarity">
    <text evidence="2">Belongs to the major facilitator superfamily. Monocarboxylate porter (TC 2.A.1.13) family.</text>
</comment>
<reference evidence="5" key="1">
    <citation type="journal article" date="2020" name="Stud. Mycol.">
        <title>101 Dothideomycetes genomes: a test case for predicting lifestyles and emergence of pathogens.</title>
        <authorList>
            <person name="Haridas S."/>
            <person name="Albert R."/>
            <person name="Binder M."/>
            <person name="Bloem J."/>
            <person name="Labutti K."/>
            <person name="Salamov A."/>
            <person name="Andreopoulos B."/>
            <person name="Baker S."/>
            <person name="Barry K."/>
            <person name="Bills G."/>
            <person name="Bluhm B."/>
            <person name="Cannon C."/>
            <person name="Castanera R."/>
            <person name="Culley D."/>
            <person name="Daum C."/>
            <person name="Ezra D."/>
            <person name="Gonzalez J."/>
            <person name="Henrissat B."/>
            <person name="Kuo A."/>
            <person name="Liang C."/>
            <person name="Lipzen A."/>
            <person name="Lutzoni F."/>
            <person name="Magnuson J."/>
            <person name="Mondo S."/>
            <person name="Nolan M."/>
            <person name="Ohm R."/>
            <person name="Pangilinan J."/>
            <person name="Park H.-J."/>
            <person name="Ramirez L."/>
            <person name="Alfaro M."/>
            <person name="Sun H."/>
            <person name="Tritt A."/>
            <person name="Yoshinaga Y."/>
            <person name="Zwiers L.-H."/>
            <person name="Turgeon B."/>
            <person name="Goodwin S."/>
            <person name="Spatafora J."/>
            <person name="Crous P."/>
            <person name="Grigoriev I."/>
        </authorList>
    </citation>
    <scope>NUCLEOTIDE SEQUENCE</scope>
    <source>
        <strain evidence="5">CBS 121410</strain>
    </source>
</reference>
<feature type="domain" description="Major facilitator superfamily (MFS) profile" evidence="4">
    <location>
        <begin position="45"/>
        <end position="433"/>
    </location>
</feature>
<keyword evidence="3" id="KW-1133">Transmembrane helix</keyword>
<dbReference type="Gene3D" id="1.20.1250.20">
    <property type="entry name" value="MFS general substrate transporter like domains"/>
    <property type="match status" value="2"/>
</dbReference>
<feature type="transmembrane region" description="Helical" evidence="3">
    <location>
        <begin position="170"/>
        <end position="190"/>
    </location>
</feature>
<comment type="subcellular location">
    <subcellularLocation>
        <location evidence="1">Membrane</location>
        <topology evidence="1">Multi-pass membrane protein</topology>
    </subcellularLocation>
</comment>
<feature type="transmembrane region" description="Helical" evidence="3">
    <location>
        <begin position="373"/>
        <end position="394"/>
    </location>
</feature>
<evidence type="ECO:0000256" key="3">
    <source>
        <dbReference type="SAM" id="Phobius"/>
    </source>
</evidence>
<feature type="transmembrane region" description="Helical" evidence="3">
    <location>
        <begin position="406"/>
        <end position="425"/>
    </location>
</feature>
<dbReference type="InterPro" id="IPR011701">
    <property type="entry name" value="MFS"/>
</dbReference>
<dbReference type="Pfam" id="PF07690">
    <property type="entry name" value="MFS_1"/>
    <property type="match status" value="1"/>
</dbReference>
<protein>
    <submittedName>
        <fullName evidence="5">MFS general substrate transporter</fullName>
    </submittedName>
</protein>
<feature type="transmembrane region" description="Helical" evidence="3">
    <location>
        <begin position="310"/>
        <end position="330"/>
    </location>
</feature>
<evidence type="ECO:0000256" key="1">
    <source>
        <dbReference type="ARBA" id="ARBA00004141"/>
    </source>
</evidence>
<feature type="transmembrane region" description="Helical" evidence="3">
    <location>
        <begin position="84"/>
        <end position="102"/>
    </location>
</feature>
<feature type="transmembrane region" description="Helical" evidence="3">
    <location>
        <begin position="245"/>
        <end position="269"/>
    </location>
</feature>
<dbReference type="Proteomes" id="UP000799776">
    <property type="component" value="Unassembled WGS sequence"/>
</dbReference>
<evidence type="ECO:0000313" key="6">
    <source>
        <dbReference type="Proteomes" id="UP000799776"/>
    </source>
</evidence>
<dbReference type="EMBL" id="ML978759">
    <property type="protein sequence ID" value="KAF2083773.1"/>
    <property type="molecule type" value="Genomic_DNA"/>
</dbReference>
<evidence type="ECO:0000256" key="2">
    <source>
        <dbReference type="ARBA" id="ARBA00006727"/>
    </source>
</evidence>
<comment type="caution">
    <text evidence="5">The sequence shown here is derived from an EMBL/GenBank/DDBJ whole genome shotgun (WGS) entry which is preliminary data.</text>
</comment>
<dbReference type="GO" id="GO:0016020">
    <property type="term" value="C:membrane"/>
    <property type="evidence" value="ECO:0007669"/>
    <property type="project" value="UniProtKB-SubCell"/>
</dbReference>
<name>A0A9P4LW86_9PEZI</name>
<keyword evidence="3" id="KW-0812">Transmembrane</keyword>